<protein>
    <submittedName>
        <fullName evidence="1">Uncharacterized protein</fullName>
    </submittedName>
</protein>
<organism evidence="1 2">
    <name type="scientific">Mycoplasma wenyonii</name>
    <dbReference type="NCBI Taxonomy" id="65123"/>
    <lineage>
        <taxon>Bacteria</taxon>
        <taxon>Bacillati</taxon>
        <taxon>Mycoplasmatota</taxon>
        <taxon>Mollicutes</taxon>
        <taxon>Mycoplasmataceae</taxon>
        <taxon>Mycoplasma</taxon>
    </lineage>
</organism>
<comment type="caution">
    <text evidence="1">The sequence shown here is derived from an EMBL/GenBank/DDBJ whole genome shotgun (WGS) entry which is preliminary data.</text>
</comment>
<evidence type="ECO:0000313" key="2">
    <source>
        <dbReference type="Proteomes" id="UP000249762"/>
    </source>
</evidence>
<dbReference type="AlphaFoldDB" id="A0A328PU54"/>
<accession>A0A328PU54</accession>
<dbReference type="OrthoDB" id="9831553at2"/>
<reference evidence="2" key="1">
    <citation type="submission" date="2018-06" db="EMBL/GenBank/DDBJ databases">
        <authorList>
            <person name="Martinez Ocampo F."/>
            <person name="Quiroz Castaneda R.E."/>
            <person name="Rojas Lopez X."/>
        </authorList>
    </citation>
    <scope>NUCLEOTIDE SEQUENCE [LARGE SCALE GENOMIC DNA]</scope>
    <source>
        <strain evidence="2">INIFAP02</strain>
    </source>
</reference>
<gene>
    <name evidence="1" type="ORF">DNK47_02295</name>
</gene>
<name>A0A328PU54_9MOLU</name>
<dbReference type="Proteomes" id="UP000249762">
    <property type="component" value="Unassembled WGS sequence"/>
</dbReference>
<proteinExistence type="predicted"/>
<dbReference type="EMBL" id="QKVO01000009">
    <property type="protein sequence ID" value="RAO94951.1"/>
    <property type="molecule type" value="Genomic_DNA"/>
</dbReference>
<dbReference type="RefSeq" id="WP_112665573.1">
    <property type="nucleotide sequence ID" value="NZ_QKVO01000009.1"/>
</dbReference>
<keyword evidence="2" id="KW-1185">Reference proteome</keyword>
<evidence type="ECO:0000313" key="1">
    <source>
        <dbReference type="EMBL" id="RAO94951.1"/>
    </source>
</evidence>
<sequence>MSSLLVGFLSNFFGITLLGGAVIGTPILVTKLQEESSSASRQTTPQPHCEVLINLSKDVEGDSDREEHFHLLTCKTEDNSSNKAIFQLVKQGEGKDKFKEVKSFDAKQISSVQVTITYRENEGSPETMNSSEWKAWEPINNKDLKESCTVNWQEEAEVHKLICGSSSSQTWSLTAWNR</sequence>